<evidence type="ECO:0000313" key="2">
    <source>
        <dbReference type="Proteomes" id="UP001266995"/>
    </source>
</evidence>
<proteinExistence type="predicted"/>
<comment type="caution">
    <text evidence="1">The sequence shown here is derived from an EMBL/GenBank/DDBJ whole genome shotgun (WGS) entry which is preliminary data.</text>
</comment>
<sequence length="732" mass="83840">MEYLRYSGQFLSHESIVWKVDIYQEADEPFSSIGILRFPADSPLVIEWAHTDKEEVICGSTASLTIVSPGDRTYEDLYIILPGSIRLEVLRNGLLYWSGALDPEFYEEPYSAFDEYEVKLTFSDFGILDRLKYDLTGTRTLENILQYALRRSKIQYGELNQDYLSTYLEEGGTRATLDKISVRSDNFYDEDGEACTLYEVIEGMLQPLALKLIQKNGKIWVYDLNGLYLHGITKGILWKSDDQIMGVDKVINNVKITFSPYSDGKLLGQEIKYTGEYSADYVNIRGEGAPPGVYYYAFYVDYGWRVENDVDYENLSFAIFPDSRKGTGLAEMNLCTYFHILPLLGAQPADGVAFTMSTGVHIAGGTPNKFPQKPWQKPEQVIMRTYRTFIPKLSEKDSEKYYIRLSMDMLLDARYNPFTEGSSDNEKSNYELLDYRFNYVQIPVTVTLYDDDGNALMHYSNADIAKRTDLRGALSYKTKGEWLDGAASYQSCWLEWYDPADRHEKSGIQGWKKNRHNIGLSLEDIYRSFQRLEEGQYIPYPKKNGYLEVCIYAGVWVYEWTKGKIKEAPDDWYQKIRWLLYKAPQLDMVRKNIIHDDAENDDIEYTGVINESAKEGISLDTICGTMTDTSPTGKGVLFRTEDGIQIKELTRAGRTTQAEQLLIGTLYSQYAERKTLLTGTAGILDGDLAVCSESCQDVKRFICLSDKQDVIEDESRLEIVELRPDEYSSDKD</sequence>
<dbReference type="RefSeq" id="WP_313753325.1">
    <property type="nucleotide sequence ID" value="NZ_JAVSNH010000001.1"/>
</dbReference>
<evidence type="ECO:0000313" key="1">
    <source>
        <dbReference type="EMBL" id="MDT4512415.1"/>
    </source>
</evidence>
<dbReference type="Proteomes" id="UP001266995">
    <property type="component" value="Unassembled WGS sequence"/>
</dbReference>
<gene>
    <name evidence="1" type="ORF">RO785_15705</name>
</gene>
<name>A0AAW8VK56_9BACE</name>
<dbReference type="AlphaFoldDB" id="A0AAW8VK56"/>
<accession>A0AAW8VK56</accession>
<protein>
    <submittedName>
        <fullName evidence="1">Uncharacterized protein</fullName>
    </submittedName>
</protein>
<organism evidence="1 2">
    <name type="scientific">Bacteroides cellulosilyticus</name>
    <dbReference type="NCBI Taxonomy" id="246787"/>
    <lineage>
        <taxon>Bacteria</taxon>
        <taxon>Pseudomonadati</taxon>
        <taxon>Bacteroidota</taxon>
        <taxon>Bacteroidia</taxon>
        <taxon>Bacteroidales</taxon>
        <taxon>Bacteroidaceae</taxon>
        <taxon>Bacteroides</taxon>
    </lineage>
</organism>
<reference evidence="1" key="1">
    <citation type="submission" date="2023-08" db="EMBL/GenBank/DDBJ databases">
        <title>Reintroducing virulent viruses to syntetic microbiomes.</title>
        <authorList>
            <person name="Wilde J."/>
            <person name="Boyes R."/>
            <person name="Robinson A.V."/>
            <person name="Daisley B.A."/>
            <person name="Allen-Vercoe E."/>
        </authorList>
    </citation>
    <scope>NUCLEOTIDE SEQUENCE</scope>
    <source>
        <strain evidence="1">225I_12FAA</strain>
    </source>
</reference>
<dbReference type="EMBL" id="JAVSNH010000001">
    <property type="protein sequence ID" value="MDT4512415.1"/>
    <property type="molecule type" value="Genomic_DNA"/>
</dbReference>